<keyword evidence="8" id="KW-1185">Reference proteome</keyword>
<dbReference type="Pfam" id="PF00431">
    <property type="entry name" value="CUB"/>
    <property type="match status" value="3"/>
</dbReference>
<dbReference type="SMART" id="SM00042">
    <property type="entry name" value="CUB"/>
    <property type="match status" value="3"/>
</dbReference>
<dbReference type="SUPFAM" id="SSF49854">
    <property type="entry name" value="Spermadhesin, CUB domain"/>
    <property type="match status" value="3"/>
</dbReference>
<feature type="domain" description="CUB" evidence="6">
    <location>
        <begin position="291"/>
        <end position="408"/>
    </location>
</feature>
<evidence type="ECO:0000259" key="6">
    <source>
        <dbReference type="PROSITE" id="PS01180"/>
    </source>
</evidence>
<dbReference type="InterPro" id="IPR035914">
    <property type="entry name" value="Sperma_CUB_dom_sf"/>
</dbReference>
<dbReference type="Gene3D" id="2.60.120.290">
    <property type="entry name" value="Spermadhesin, CUB domain"/>
    <property type="match status" value="3"/>
</dbReference>
<feature type="signal peptide" evidence="5">
    <location>
        <begin position="1"/>
        <end position="17"/>
    </location>
</feature>
<dbReference type="EMBL" id="CALNXK010000004">
    <property type="protein sequence ID" value="CAH3036093.1"/>
    <property type="molecule type" value="Genomic_DNA"/>
</dbReference>
<protein>
    <recommendedName>
        <fullName evidence="6">CUB domain-containing protein</fullName>
    </recommendedName>
</protein>
<dbReference type="InterPro" id="IPR000859">
    <property type="entry name" value="CUB_dom"/>
</dbReference>
<gene>
    <name evidence="7" type="ORF">PLOB_00031348</name>
</gene>
<evidence type="ECO:0000256" key="5">
    <source>
        <dbReference type="SAM" id="SignalP"/>
    </source>
</evidence>
<feature type="domain" description="CUB" evidence="6">
    <location>
        <begin position="159"/>
        <end position="284"/>
    </location>
</feature>
<sequence>MRLQALLLLVLFQWSISSHVAVLDAVESQDPCGGAGVTISGSSSGFVASPNFPNNFDPQKICVWTITVPSGRVKLSFLNFTLEKGQNTYCSGPNFGGASLIITNVASDDGRSPFRLCGQSIPDPVYSDTSSIQITLITSTNALPGFNASYETVTNDMLCPRALNVTKLSGVISSPFYPRKYPVNQNCFWEITASKGKHVKLEITDMQIHRCGSEGACTCDYLEIRHGFLGSSLTPGAASGKLCVDDSFTPQTYYSTNERLSVRFFADRIASKQHRGFTATYTQLNFTPPECPSAAIQLSGNGSFSSLKYPVANYPSGRTCFWIITASLGKRVKVQIIDFQMGLCDDCSSNICSRLEFYDGPTANSSSLGRLCTNSELTAMISSGNQMFVKFYSSFTPDRGFLAEYSESHEPPSPTSTHTSSPTS</sequence>
<feature type="compositionally biased region" description="Low complexity" evidence="4">
    <location>
        <begin position="415"/>
        <end position="424"/>
    </location>
</feature>
<evidence type="ECO:0000313" key="8">
    <source>
        <dbReference type="Proteomes" id="UP001159405"/>
    </source>
</evidence>
<evidence type="ECO:0000256" key="3">
    <source>
        <dbReference type="PROSITE-ProRule" id="PRU00059"/>
    </source>
</evidence>
<keyword evidence="5" id="KW-0732">Signal</keyword>
<keyword evidence="2" id="KW-1015">Disulfide bond</keyword>
<dbReference type="CDD" id="cd00041">
    <property type="entry name" value="CUB"/>
    <property type="match status" value="3"/>
</dbReference>
<accession>A0ABN8MUV5</accession>
<organism evidence="7 8">
    <name type="scientific">Porites lobata</name>
    <dbReference type="NCBI Taxonomy" id="104759"/>
    <lineage>
        <taxon>Eukaryota</taxon>
        <taxon>Metazoa</taxon>
        <taxon>Cnidaria</taxon>
        <taxon>Anthozoa</taxon>
        <taxon>Hexacorallia</taxon>
        <taxon>Scleractinia</taxon>
        <taxon>Fungiina</taxon>
        <taxon>Poritidae</taxon>
        <taxon>Porites</taxon>
    </lineage>
</organism>
<feature type="chain" id="PRO_5045983367" description="CUB domain-containing protein" evidence="5">
    <location>
        <begin position="18"/>
        <end position="424"/>
    </location>
</feature>
<dbReference type="PANTHER" id="PTHR24251">
    <property type="entry name" value="OVOCHYMASE-RELATED"/>
    <property type="match status" value="1"/>
</dbReference>
<reference evidence="7 8" key="1">
    <citation type="submission" date="2022-05" db="EMBL/GenBank/DDBJ databases">
        <authorList>
            <consortium name="Genoscope - CEA"/>
            <person name="William W."/>
        </authorList>
    </citation>
    <scope>NUCLEOTIDE SEQUENCE [LARGE SCALE GENOMIC DNA]</scope>
</reference>
<evidence type="ECO:0000256" key="4">
    <source>
        <dbReference type="SAM" id="MobiDB-lite"/>
    </source>
</evidence>
<dbReference type="Proteomes" id="UP001159405">
    <property type="component" value="Unassembled WGS sequence"/>
</dbReference>
<evidence type="ECO:0000256" key="1">
    <source>
        <dbReference type="ARBA" id="ARBA00022737"/>
    </source>
</evidence>
<name>A0ABN8MUV5_9CNID</name>
<evidence type="ECO:0000313" key="7">
    <source>
        <dbReference type="EMBL" id="CAH3036093.1"/>
    </source>
</evidence>
<feature type="domain" description="CUB" evidence="6">
    <location>
        <begin position="32"/>
        <end position="153"/>
    </location>
</feature>
<comment type="caution">
    <text evidence="3">Lacks conserved residue(s) required for the propagation of feature annotation.</text>
</comment>
<evidence type="ECO:0000256" key="2">
    <source>
        <dbReference type="ARBA" id="ARBA00023157"/>
    </source>
</evidence>
<comment type="caution">
    <text evidence="7">The sequence shown here is derived from an EMBL/GenBank/DDBJ whole genome shotgun (WGS) entry which is preliminary data.</text>
</comment>
<dbReference type="PROSITE" id="PS01180">
    <property type="entry name" value="CUB"/>
    <property type="match status" value="3"/>
</dbReference>
<feature type="non-terminal residue" evidence="7">
    <location>
        <position position="424"/>
    </location>
</feature>
<feature type="region of interest" description="Disordered" evidence="4">
    <location>
        <begin position="404"/>
        <end position="424"/>
    </location>
</feature>
<proteinExistence type="predicted"/>
<keyword evidence="1" id="KW-0677">Repeat</keyword>